<dbReference type="Proteomes" id="UP000799772">
    <property type="component" value="Unassembled WGS sequence"/>
</dbReference>
<dbReference type="EMBL" id="ML978124">
    <property type="protein sequence ID" value="KAF2101021.1"/>
    <property type="molecule type" value="Genomic_DNA"/>
</dbReference>
<evidence type="ECO:0000259" key="2">
    <source>
        <dbReference type="Pfam" id="PF13810"/>
    </source>
</evidence>
<reference evidence="3" key="1">
    <citation type="journal article" date="2020" name="Stud. Mycol.">
        <title>101 Dothideomycetes genomes: a test case for predicting lifestyles and emergence of pathogens.</title>
        <authorList>
            <person name="Haridas S."/>
            <person name="Albert R."/>
            <person name="Binder M."/>
            <person name="Bloem J."/>
            <person name="Labutti K."/>
            <person name="Salamov A."/>
            <person name="Andreopoulos B."/>
            <person name="Baker S."/>
            <person name="Barry K."/>
            <person name="Bills G."/>
            <person name="Bluhm B."/>
            <person name="Cannon C."/>
            <person name="Castanera R."/>
            <person name="Culley D."/>
            <person name="Daum C."/>
            <person name="Ezra D."/>
            <person name="Gonzalez J."/>
            <person name="Henrissat B."/>
            <person name="Kuo A."/>
            <person name="Liang C."/>
            <person name="Lipzen A."/>
            <person name="Lutzoni F."/>
            <person name="Magnuson J."/>
            <person name="Mondo S."/>
            <person name="Nolan M."/>
            <person name="Ohm R."/>
            <person name="Pangilinan J."/>
            <person name="Park H.-J."/>
            <person name="Ramirez L."/>
            <person name="Alfaro M."/>
            <person name="Sun H."/>
            <person name="Tritt A."/>
            <person name="Yoshinaga Y."/>
            <person name="Zwiers L.-H."/>
            <person name="Turgeon B."/>
            <person name="Goodwin S."/>
            <person name="Spatafora J."/>
            <person name="Crous P."/>
            <person name="Grigoriev I."/>
        </authorList>
    </citation>
    <scope>NUCLEOTIDE SEQUENCE</scope>
    <source>
        <strain evidence="3">CBS 133067</strain>
    </source>
</reference>
<comment type="caution">
    <text evidence="3">The sequence shown here is derived from an EMBL/GenBank/DDBJ whole genome shotgun (WGS) entry which is preliminary data.</text>
</comment>
<proteinExistence type="predicted"/>
<keyword evidence="1" id="KW-0732">Signal</keyword>
<keyword evidence="4" id="KW-1185">Reference proteome</keyword>
<feature type="signal peptide" evidence="1">
    <location>
        <begin position="1"/>
        <end position="17"/>
    </location>
</feature>
<name>A0A9P4M7T2_9PEZI</name>
<dbReference type="OrthoDB" id="2583188at2759"/>
<organism evidence="3 4">
    <name type="scientific">Rhizodiscina lignyota</name>
    <dbReference type="NCBI Taxonomy" id="1504668"/>
    <lineage>
        <taxon>Eukaryota</taxon>
        <taxon>Fungi</taxon>
        <taxon>Dikarya</taxon>
        <taxon>Ascomycota</taxon>
        <taxon>Pezizomycotina</taxon>
        <taxon>Dothideomycetes</taxon>
        <taxon>Pleosporomycetidae</taxon>
        <taxon>Aulographales</taxon>
        <taxon>Rhizodiscinaceae</taxon>
        <taxon>Rhizodiscina</taxon>
    </lineage>
</organism>
<accession>A0A9P4M7T2</accession>
<dbReference type="Pfam" id="PF13810">
    <property type="entry name" value="DUF4185"/>
    <property type="match status" value="1"/>
</dbReference>
<evidence type="ECO:0000256" key="1">
    <source>
        <dbReference type="SAM" id="SignalP"/>
    </source>
</evidence>
<sequence>MVSSLLIPALSAILAIASPIDNTQPRGTNPISIASAEFLGNQTADNSCSHRDLGFPGSINGKWYAVYGDTLWCAPGVTDPLKDDTSSFHGMVRDSVSLMTEDPLKVHDLFLNDDSPVPHQKQFVPYNASWGEDASWGFGGTSLCETDADAKEAAIFFLRNANDDGLKGAGIGRVKVLNGTPTVVERYGHNGYWWDSSTNPRYGDLLAYCDIWSDYIYAVGGAPTNVTDFIGSCYSYMVRVKKSEAFDLSKYQYWHGVQRGWSSTRLETFNSNTAIFWGVGQGQIVWNAHYDCYIFVHLSIAGDQVLLRTAKRPEGPWSADVKAYDVSSSSPGGGMAYAGVAYPYLDHSGQTLTVAYTKMPNCIEVVKLTFV</sequence>
<feature type="domain" description="DUF4185" evidence="2">
    <location>
        <begin position="214"/>
        <end position="357"/>
    </location>
</feature>
<gene>
    <name evidence="3" type="ORF">NA57DRAFT_37277</name>
</gene>
<dbReference type="InterPro" id="IPR025442">
    <property type="entry name" value="DUF4185"/>
</dbReference>
<evidence type="ECO:0000313" key="3">
    <source>
        <dbReference type="EMBL" id="KAF2101021.1"/>
    </source>
</evidence>
<protein>
    <recommendedName>
        <fullName evidence="2">DUF4185 domain-containing protein</fullName>
    </recommendedName>
</protein>
<evidence type="ECO:0000313" key="4">
    <source>
        <dbReference type="Proteomes" id="UP000799772"/>
    </source>
</evidence>
<feature type="chain" id="PRO_5040336057" description="DUF4185 domain-containing protein" evidence="1">
    <location>
        <begin position="18"/>
        <end position="371"/>
    </location>
</feature>
<dbReference type="AlphaFoldDB" id="A0A9P4M7T2"/>